<sequence length="48" mass="5610">MVKSIDPFEDDNDQEESEIRLLNEGANEGIRLEQFTKGKNENDNERNK</sequence>
<reference evidence="1" key="1">
    <citation type="submission" date="2024-12" db="EMBL/GenBank/DDBJ databases">
        <authorList>
            <person name="Wu N."/>
        </authorList>
    </citation>
    <scope>NUCLEOTIDE SEQUENCE</scope>
    <source>
        <strain evidence="1">P15</strain>
    </source>
</reference>
<dbReference type="EMBL" id="JBJURJ010000003">
    <property type="protein sequence ID" value="MFM9327749.1"/>
    <property type="molecule type" value="Genomic_DNA"/>
</dbReference>
<dbReference type="Proteomes" id="UP001631969">
    <property type="component" value="Unassembled WGS sequence"/>
</dbReference>
<proteinExistence type="predicted"/>
<keyword evidence="2" id="KW-1185">Reference proteome</keyword>
<accession>A0ACC7NWL9</accession>
<gene>
    <name evidence="1" type="ORF">ACI1P1_05470</name>
</gene>
<organism evidence="1 2">
    <name type="scientific">Paenibacillus mesotrionivorans</name>
    <dbReference type="NCBI Taxonomy" id="3160968"/>
    <lineage>
        <taxon>Bacteria</taxon>
        <taxon>Bacillati</taxon>
        <taxon>Bacillota</taxon>
        <taxon>Bacilli</taxon>
        <taxon>Bacillales</taxon>
        <taxon>Paenibacillaceae</taxon>
        <taxon>Paenibacillus</taxon>
    </lineage>
</organism>
<comment type="caution">
    <text evidence="1">The sequence shown here is derived from an EMBL/GenBank/DDBJ whole genome shotgun (WGS) entry which is preliminary data.</text>
</comment>
<name>A0ACC7NWL9_9BACL</name>
<evidence type="ECO:0000313" key="2">
    <source>
        <dbReference type="Proteomes" id="UP001631969"/>
    </source>
</evidence>
<evidence type="ECO:0000313" key="1">
    <source>
        <dbReference type="EMBL" id="MFM9327749.1"/>
    </source>
</evidence>
<protein>
    <submittedName>
        <fullName evidence="1">Uncharacterized protein</fullName>
    </submittedName>
</protein>